<protein>
    <recommendedName>
        <fullName evidence="4">SET domain-containing protein</fullName>
    </recommendedName>
</protein>
<dbReference type="SUPFAM" id="SSF82199">
    <property type="entry name" value="SET domain"/>
    <property type="match status" value="1"/>
</dbReference>
<dbReference type="CDD" id="cd10527">
    <property type="entry name" value="SET_LSMT"/>
    <property type="match status" value="1"/>
</dbReference>
<keyword evidence="3" id="KW-1185">Reference proteome</keyword>
<dbReference type="AlphaFoldDB" id="A0A0D2A9M2"/>
<dbReference type="VEuPathDB" id="FungiDB:PV09_05213"/>
<evidence type="ECO:0000313" key="2">
    <source>
        <dbReference type="EMBL" id="KIW03443.1"/>
    </source>
</evidence>
<dbReference type="InParanoid" id="A0A0D2A9M2"/>
<dbReference type="PANTHER" id="PTHR13271">
    <property type="entry name" value="UNCHARACTERIZED PUTATIVE METHYLTRANSFERASE"/>
    <property type="match status" value="1"/>
</dbReference>
<dbReference type="InterPro" id="IPR046341">
    <property type="entry name" value="SET_dom_sf"/>
</dbReference>
<dbReference type="Proteomes" id="UP000053259">
    <property type="component" value="Unassembled WGS sequence"/>
</dbReference>
<organism evidence="2 3">
    <name type="scientific">Verruconis gallopava</name>
    <dbReference type="NCBI Taxonomy" id="253628"/>
    <lineage>
        <taxon>Eukaryota</taxon>
        <taxon>Fungi</taxon>
        <taxon>Dikarya</taxon>
        <taxon>Ascomycota</taxon>
        <taxon>Pezizomycotina</taxon>
        <taxon>Dothideomycetes</taxon>
        <taxon>Pleosporomycetidae</taxon>
        <taxon>Venturiales</taxon>
        <taxon>Sympoventuriaceae</taxon>
        <taxon>Verruconis</taxon>
    </lineage>
</organism>
<reference evidence="2 3" key="1">
    <citation type="submission" date="2015-01" db="EMBL/GenBank/DDBJ databases">
        <title>The Genome Sequence of Ochroconis gallopava CBS43764.</title>
        <authorList>
            <consortium name="The Broad Institute Genomics Platform"/>
            <person name="Cuomo C."/>
            <person name="de Hoog S."/>
            <person name="Gorbushina A."/>
            <person name="Stielow B."/>
            <person name="Teixiera M."/>
            <person name="Abouelleil A."/>
            <person name="Chapman S.B."/>
            <person name="Priest M."/>
            <person name="Young S.K."/>
            <person name="Wortman J."/>
            <person name="Nusbaum C."/>
            <person name="Birren B."/>
        </authorList>
    </citation>
    <scope>NUCLEOTIDE SEQUENCE [LARGE SCALE GENOMIC DNA]</scope>
    <source>
        <strain evidence="2 3">CBS 43764</strain>
    </source>
</reference>
<evidence type="ECO:0000313" key="3">
    <source>
        <dbReference type="Proteomes" id="UP000053259"/>
    </source>
</evidence>
<dbReference type="EMBL" id="KN847544">
    <property type="protein sequence ID" value="KIW03443.1"/>
    <property type="molecule type" value="Genomic_DNA"/>
</dbReference>
<dbReference type="HOGENOM" id="CLU_044629_0_0_1"/>
<dbReference type="GO" id="GO:0005634">
    <property type="term" value="C:nucleus"/>
    <property type="evidence" value="ECO:0007669"/>
    <property type="project" value="TreeGrafter"/>
</dbReference>
<dbReference type="GO" id="GO:0016279">
    <property type="term" value="F:protein-lysine N-methyltransferase activity"/>
    <property type="evidence" value="ECO:0007669"/>
    <property type="project" value="TreeGrafter"/>
</dbReference>
<feature type="region of interest" description="Disordered" evidence="1">
    <location>
        <begin position="479"/>
        <end position="498"/>
    </location>
</feature>
<proteinExistence type="predicted"/>
<dbReference type="OrthoDB" id="441812at2759"/>
<evidence type="ECO:0000256" key="1">
    <source>
        <dbReference type="SAM" id="MobiDB-lite"/>
    </source>
</evidence>
<sequence length="498" mass="55385">MIRCGRQEGWLAQPSSELENWAVLNGGSFNGVKCAVAGGDRGSGLLAIRDLKGGDEGPLLVVPRDLVISKEAVEVAAKSDKDLRELLEALGEFVQTTRGAVLTFLLYTATVTAARRSNYQLGSLTPFNQYIKFLPDELLPTFWTPDEVALLDGTSLQAALEAKQRSLEREFALLAEATQDVRWCQDLWWGSSPDASLNLSLDDWKAVDAMYRSRVLEFPGIGDAMVPCIDMANHAAGEAASALYETDGAGNAILLLRDGMDVRHGEEVTITYGDRKGACEMLFSYGFIDESMEDARELFLPLEMDDDDPLARPKDHVATVAPGVKFYKDDETGALKWRSEYVYLMNVNQEDGLEFAFAQTVTGERELQMLFHDTPVGSTADLLSALQKDPQWDVHHLRAVVKLSQLVEQRLNIISSLENGALTERRAKPTVRERCFELALRLRFLEGQLLMQAFVALEQERDELLNDSPVVREYLVKQASGDGSQQQHAELELDEDFT</sequence>
<accession>A0A0D2A9M2</accession>
<dbReference type="STRING" id="253628.A0A0D2A9M2"/>
<evidence type="ECO:0008006" key="4">
    <source>
        <dbReference type="Google" id="ProtNLM"/>
    </source>
</evidence>
<name>A0A0D2A9M2_9PEZI</name>
<gene>
    <name evidence="2" type="ORF">PV09_05213</name>
</gene>
<dbReference type="PANTHER" id="PTHR13271:SF76">
    <property type="entry name" value="SET DOMAIN-CONTAINING PROTEIN 8"/>
    <property type="match status" value="1"/>
</dbReference>
<dbReference type="Gene3D" id="3.90.1410.10">
    <property type="entry name" value="set domain protein methyltransferase, domain 1"/>
    <property type="match status" value="1"/>
</dbReference>
<dbReference type="InterPro" id="IPR050600">
    <property type="entry name" value="SETD3_SETD6_MTase"/>
</dbReference>
<dbReference type="RefSeq" id="XP_016213312.1">
    <property type="nucleotide sequence ID" value="XM_016358693.1"/>
</dbReference>
<dbReference type="GeneID" id="27313186"/>